<evidence type="ECO:0000313" key="1">
    <source>
        <dbReference type="EMBL" id="PHK03354.1"/>
    </source>
</evidence>
<proteinExistence type="predicted"/>
<protein>
    <submittedName>
        <fullName evidence="1">Uncharacterized protein</fullName>
    </submittedName>
</protein>
<organism evidence="1 2">
    <name type="scientific">Nostoc linckia z8</name>
    <dbReference type="NCBI Taxonomy" id="1628746"/>
    <lineage>
        <taxon>Bacteria</taxon>
        <taxon>Bacillati</taxon>
        <taxon>Cyanobacteriota</taxon>
        <taxon>Cyanophyceae</taxon>
        <taxon>Nostocales</taxon>
        <taxon>Nostocaceae</taxon>
        <taxon>Nostoc</taxon>
    </lineage>
</organism>
<dbReference type="AlphaFoldDB" id="A0A9Q5ZBZ3"/>
<evidence type="ECO:0000313" key="2">
    <source>
        <dbReference type="Proteomes" id="UP000222310"/>
    </source>
</evidence>
<dbReference type="GeneID" id="57095619"/>
<reference evidence="1 2" key="1">
    <citation type="submission" date="2015-02" db="EMBL/GenBank/DDBJ databases">
        <title>Nostoc linckia genome annotation.</title>
        <authorList>
            <person name="Zhou Z."/>
        </authorList>
    </citation>
    <scope>NUCLEOTIDE SEQUENCE [LARGE SCALE GENOMIC DNA]</scope>
    <source>
        <strain evidence="2">z8</strain>
    </source>
</reference>
<sequence>MDSYEFHETIAVIGVKLTKPQRDYFDQCLDSIQRGKYRSLRGSDDALSAVMQDDQFCRECKKIKDQQIISKIEECIQFMIDNS</sequence>
<comment type="caution">
    <text evidence="1">The sequence shown here is derived from an EMBL/GenBank/DDBJ whole genome shotgun (WGS) entry which is preliminary data.</text>
</comment>
<name>A0A9Q5ZBZ3_NOSLI</name>
<dbReference type="Proteomes" id="UP000222310">
    <property type="component" value="Unassembled WGS sequence"/>
</dbReference>
<dbReference type="RefSeq" id="WP_099071754.1">
    <property type="nucleotide sequence ID" value="NZ_LAHD01000039.1"/>
</dbReference>
<accession>A0A9Q5ZBZ3</accession>
<gene>
    <name evidence="1" type="ORF">VF08_15380</name>
</gene>
<dbReference type="EMBL" id="LAHD01000039">
    <property type="protein sequence ID" value="PHK03354.1"/>
    <property type="molecule type" value="Genomic_DNA"/>
</dbReference>